<comment type="catalytic activity">
    <reaction evidence="12 15">
        <text>Couples ATP hydrolysis with the unwinding of duplex DNA by translocating in the 3'-5' direction.</text>
        <dbReference type="EC" id="5.6.2.4"/>
    </reaction>
</comment>
<evidence type="ECO:0000256" key="1">
    <source>
        <dbReference type="ARBA" id="ARBA00007504"/>
    </source>
</evidence>
<keyword evidence="4 15" id="KW-0227">DNA damage</keyword>
<evidence type="ECO:0000259" key="17">
    <source>
        <dbReference type="PROSITE" id="PS51194"/>
    </source>
</evidence>
<dbReference type="Gene3D" id="2.40.50.140">
    <property type="entry name" value="Nucleic acid-binding proteins"/>
    <property type="match status" value="1"/>
</dbReference>
<dbReference type="NCBIfam" id="NF008163">
    <property type="entry name" value="PRK10917.1-1"/>
    <property type="match status" value="1"/>
</dbReference>
<dbReference type="EMBL" id="JBHTLR010000008">
    <property type="protein sequence ID" value="MFD1216859.1"/>
    <property type="molecule type" value="Genomic_DNA"/>
</dbReference>
<keyword evidence="11" id="KW-0413">Isomerase</keyword>
<dbReference type="InterPro" id="IPR001650">
    <property type="entry name" value="Helicase_C-like"/>
</dbReference>
<evidence type="ECO:0000256" key="12">
    <source>
        <dbReference type="ARBA" id="ARBA00034617"/>
    </source>
</evidence>
<dbReference type="NCBIfam" id="NF008166">
    <property type="entry name" value="PRK10917.1-4"/>
    <property type="match status" value="1"/>
</dbReference>
<keyword evidence="10 15" id="KW-0234">DNA repair</keyword>
<dbReference type="InterPro" id="IPR004609">
    <property type="entry name" value="ATP-dep_DNA_helicase_RecG"/>
</dbReference>
<evidence type="ECO:0000313" key="18">
    <source>
        <dbReference type="EMBL" id="MFD1216859.1"/>
    </source>
</evidence>
<dbReference type="Pfam" id="PF19833">
    <property type="entry name" value="RecG_dom3_C"/>
    <property type="match status" value="1"/>
</dbReference>
<evidence type="ECO:0000256" key="5">
    <source>
        <dbReference type="ARBA" id="ARBA00022801"/>
    </source>
</evidence>
<sequence length="706" mass="77248">MNKEPTTKEHKALGEIPVTALKGVGAKLAETLGKLHISTLQDLLFHLPARYQDRTRVVPLAGLRPGMDAVVEGEVRAADVVFGRRRSLAVRLQDTTGTITLRFFHFTAAQKNRFTPGTRVRCYGEARRGGSGLELFHPETEVLGEAISPTAQTLTPIYPLTEGLSQGRLRALIGQGLDWLTRYQVSELLPAQLLPRDLQMPLAGALFYLHQPPADADLEQLAEGQHPAQQRLALEELLAHHLSLLELRRSASAISAPPLSPTKALERDFLARLPFSPTGAQERVGREIAVDLSQSRPMMRLLQGDVGAGKTLVAARAALQAVGAGFQCAVMAPTEILAEQHRINFCGWLEPLGITVAWLSGSMKASERRQQLALIASGDAQLVVGTHALFQDGVDFHRLALVIIDEQHRFGVHQRLQLREKGSVESGPDGTLRTQPHQLIMTATPIPRTLAMSAFADLDCSVIDELPPGRQPINTVAISNERRFEVMERVQSAVREGRQAYWVCTLIEESETLQAQAAESTAEELAETLEGVRVALVHGRMKPAAKDLVMKAFKAGEVDLLVATTVIEVGVDVPNASLMIIENPERLGLAQLHQLRGRVGRGRIASHCVLMYSTPLSANGRARLQALRSHADGFAIAEEDLRLRGPGEILGTRQTGEIQHRIADLQRDAHLLPRVQKIAAAPALDAATRSAIVRRWLHNKPRYAEA</sequence>
<dbReference type="PROSITE" id="PS51194">
    <property type="entry name" value="HELICASE_CTER"/>
    <property type="match status" value="1"/>
</dbReference>
<dbReference type="Gene3D" id="3.40.50.300">
    <property type="entry name" value="P-loop containing nucleotide triphosphate hydrolases"/>
    <property type="match status" value="2"/>
</dbReference>
<dbReference type="GO" id="GO:0016787">
    <property type="term" value="F:hydrolase activity"/>
    <property type="evidence" value="ECO:0007669"/>
    <property type="project" value="UniProtKB-KW"/>
</dbReference>
<dbReference type="SMART" id="SM00490">
    <property type="entry name" value="HELICc"/>
    <property type="match status" value="2"/>
</dbReference>
<dbReference type="NCBIfam" id="TIGR00643">
    <property type="entry name" value="recG"/>
    <property type="match status" value="1"/>
</dbReference>
<dbReference type="SUPFAM" id="SSF52540">
    <property type="entry name" value="P-loop containing nucleoside triphosphate hydrolases"/>
    <property type="match status" value="2"/>
</dbReference>
<accession>A0ABW3UBT1</accession>
<evidence type="ECO:0000256" key="3">
    <source>
        <dbReference type="ARBA" id="ARBA00022741"/>
    </source>
</evidence>
<proteinExistence type="inferred from homology"/>
<comment type="function">
    <text evidence="15">Plays a critical role in recombination and DNA repair. Helps process Holliday junction intermediates to mature products by catalyzing branch migration. Has replication fork regression activity, unwinds stalled or blocked replication forks to make a HJ that can be resolved. Has a DNA unwinding activity characteristic of a DNA helicase with 3'-5' polarity.</text>
</comment>
<keyword evidence="8" id="KW-0238">DNA-binding</keyword>
<protein>
    <recommendedName>
        <fullName evidence="2 15">ATP-dependent DNA helicase RecG</fullName>
        <ecNumber evidence="13 15">5.6.2.4</ecNumber>
    </recommendedName>
</protein>
<evidence type="ECO:0000259" key="16">
    <source>
        <dbReference type="PROSITE" id="PS51192"/>
    </source>
</evidence>
<keyword evidence="9 15" id="KW-0233">DNA recombination</keyword>
<reference evidence="19" key="1">
    <citation type="journal article" date="2019" name="Int. J. Syst. Evol. Microbiol.">
        <title>The Global Catalogue of Microorganisms (GCM) 10K type strain sequencing project: providing services to taxonomists for standard genome sequencing and annotation.</title>
        <authorList>
            <consortium name="The Broad Institute Genomics Platform"/>
            <consortium name="The Broad Institute Genome Sequencing Center for Infectious Disease"/>
            <person name="Wu L."/>
            <person name="Ma J."/>
        </authorList>
    </citation>
    <scope>NUCLEOTIDE SEQUENCE [LARGE SCALE GENOMIC DNA]</scope>
    <source>
        <strain evidence="19">CCUG 54356</strain>
    </source>
</reference>
<organism evidence="18 19">
    <name type="scientific">Microbulbifer celer</name>
    <dbReference type="NCBI Taxonomy" id="435905"/>
    <lineage>
        <taxon>Bacteria</taxon>
        <taxon>Pseudomonadati</taxon>
        <taxon>Pseudomonadota</taxon>
        <taxon>Gammaproteobacteria</taxon>
        <taxon>Cellvibrionales</taxon>
        <taxon>Microbulbiferaceae</taxon>
        <taxon>Microbulbifer</taxon>
    </lineage>
</organism>
<keyword evidence="5 15" id="KW-0378">Hydrolase</keyword>
<dbReference type="NCBIfam" id="NF008168">
    <property type="entry name" value="PRK10917.2-2"/>
    <property type="match status" value="1"/>
</dbReference>
<evidence type="ECO:0000256" key="8">
    <source>
        <dbReference type="ARBA" id="ARBA00023125"/>
    </source>
</evidence>
<keyword evidence="19" id="KW-1185">Reference proteome</keyword>
<comment type="similarity">
    <text evidence="1 15">Belongs to the helicase family. RecG subfamily.</text>
</comment>
<dbReference type="InterPro" id="IPR047112">
    <property type="entry name" value="RecG/Mfd"/>
</dbReference>
<feature type="domain" description="Helicase ATP-binding" evidence="16">
    <location>
        <begin position="291"/>
        <end position="463"/>
    </location>
</feature>
<keyword evidence="7 15" id="KW-0067">ATP-binding</keyword>
<dbReference type="InterPro" id="IPR027417">
    <property type="entry name" value="P-loop_NTPase"/>
</dbReference>
<evidence type="ECO:0000256" key="13">
    <source>
        <dbReference type="ARBA" id="ARBA00034808"/>
    </source>
</evidence>
<dbReference type="CDD" id="cd04488">
    <property type="entry name" value="RecG_wedge_OBF"/>
    <property type="match status" value="1"/>
</dbReference>
<dbReference type="GO" id="GO:0003678">
    <property type="term" value="F:DNA helicase activity"/>
    <property type="evidence" value="ECO:0007669"/>
    <property type="project" value="UniProtKB-EC"/>
</dbReference>
<comment type="catalytic activity">
    <reaction evidence="14 15">
        <text>ATP + H2O = ADP + phosphate + H(+)</text>
        <dbReference type="Rhea" id="RHEA:13065"/>
        <dbReference type="ChEBI" id="CHEBI:15377"/>
        <dbReference type="ChEBI" id="CHEBI:15378"/>
        <dbReference type="ChEBI" id="CHEBI:30616"/>
        <dbReference type="ChEBI" id="CHEBI:43474"/>
        <dbReference type="ChEBI" id="CHEBI:456216"/>
        <dbReference type="EC" id="5.6.2.4"/>
    </reaction>
</comment>
<dbReference type="Pfam" id="PF17191">
    <property type="entry name" value="RecG_wedge"/>
    <property type="match status" value="1"/>
</dbReference>
<evidence type="ECO:0000256" key="6">
    <source>
        <dbReference type="ARBA" id="ARBA00022806"/>
    </source>
</evidence>
<dbReference type="Proteomes" id="UP001597264">
    <property type="component" value="Unassembled WGS sequence"/>
</dbReference>
<dbReference type="InterPro" id="IPR014001">
    <property type="entry name" value="Helicase_ATP-bd"/>
</dbReference>
<dbReference type="InterPro" id="IPR045562">
    <property type="entry name" value="RecG_dom3_C"/>
</dbReference>
<gene>
    <name evidence="18" type="primary">recG</name>
    <name evidence="18" type="ORF">ACFQ2X_09625</name>
</gene>
<dbReference type="EC" id="5.6.2.4" evidence="13 15"/>
<dbReference type="Pfam" id="PF00270">
    <property type="entry name" value="DEAD"/>
    <property type="match status" value="1"/>
</dbReference>
<dbReference type="PANTHER" id="PTHR47964:SF1">
    <property type="entry name" value="ATP-DEPENDENT DNA HELICASE HOMOLOG RECG, CHLOROPLASTIC"/>
    <property type="match status" value="1"/>
</dbReference>
<evidence type="ECO:0000256" key="14">
    <source>
        <dbReference type="ARBA" id="ARBA00048988"/>
    </source>
</evidence>
<evidence type="ECO:0000256" key="15">
    <source>
        <dbReference type="RuleBase" id="RU363016"/>
    </source>
</evidence>
<dbReference type="PROSITE" id="PS51192">
    <property type="entry name" value="HELICASE_ATP_BIND_1"/>
    <property type="match status" value="1"/>
</dbReference>
<evidence type="ECO:0000256" key="4">
    <source>
        <dbReference type="ARBA" id="ARBA00022763"/>
    </source>
</evidence>
<keyword evidence="6 15" id="KW-0347">Helicase</keyword>
<dbReference type="CDD" id="cd17992">
    <property type="entry name" value="DEXHc_RecG"/>
    <property type="match status" value="1"/>
</dbReference>
<dbReference type="SMART" id="SM00487">
    <property type="entry name" value="DEXDc"/>
    <property type="match status" value="1"/>
</dbReference>
<evidence type="ECO:0000256" key="7">
    <source>
        <dbReference type="ARBA" id="ARBA00022840"/>
    </source>
</evidence>
<dbReference type="Pfam" id="PF00271">
    <property type="entry name" value="Helicase_C"/>
    <property type="match status" value="1"/>
</dbReference>
<feature type="domain" description="Helicase C-terminal" evidence="17">
    <location>
        <begin position="496"/>
        <end position="642"/>
    </location>
</feature>
<keyword evidence="3 15" id="KW-0547">Nucleotide-binding</keyword>
<dbReference type="InterPro" id="IPR033454">
    <property type="entry name" value="RecG_wedge"/>
</dbReference>
<dbReference type="PANTHER" id="PTHR47964">
    <property type="entry name" value="ATP-DEPENDENT DNA HELICASE HOMOLOG RECG, CHLOROPLASTIC"/>
    <property type="match status" value="1"/>
</dbReference>
<dbReference type="RefSeq" id="WP_230437038.1">
    <property type="nucleotide sequence ID" value="NZ_CP087715.1"/>
</dbReference>
<evidence type="ECO:0000256" key="11">
    <source>
        <dbReference type="ARBA" id="ARBA00023235"/>
    </source>
</evidence>
<evidence type="ECO:0000256" key="10">
    <source>
        <dbReference type="ARBA" id="ARBA00023204"/>
    </source>
</evidence>
<comment type="caution">
    <text evidence="18">The sequence shown here is derived from an EMBL/GenBank/DDBJ whole genome shotgun (WGS) entry which is preliminary data.</text>
</comment>
<name>A0ABW3UBT1_9GAMM</name>
<dbReference type="InterPro" id="IPR011545">
    <property type="entry name" value="DEAD/DEAH_box_helicase_dom"/>
</dbReference>
<evidence type="ECO:0000313" key="19">
    <source>
        <dbReference type="Proteomes" id="UP001597264"/>
    </source>
</evidence>
<evidence type="ECO:0000256" key="9">
    <source>
        <dbReference type="ARBA" id="ARBA00023172"/>
    </source>
</evidence>
<evidence type="ECO:0000256" key="2">
    <source>
        <dbReference type="ARBA" id="ARBA00017846"/>
    </source>
</evidence>
<dbReference type="InterPro" id="IPR012340">
    <property type="entry name" value="NA-bd_OB-fold"/>
</dbReference>
<dbReference type="NCBIfam" id="NF008165">
    <property type="entry name" value="PRK10917.1-3"/>
    <property type="match status" value="1"/>
</dbReference>
<dbReference type="SUPFAM" id="SSF50249">
    <property type="entry name" value="Nucleic acid-binding proteins"/>
    <property type="match status" value="1"/>
</dbReference>